<evidence type="ECO:0000313" key="6">
    <source>
        <dbReference type="Proteomes" id="UP000886743"/>
    </source>
</evidence>
<dbReference type="InterPro" id="IPR029061">
    <property type="entry name" value="THDP-binding"/>
</dbReference>
<protein>
    <submittedName>
        <fullName evidence="5">Transketolase family protein</fullName>
    </submittedName>
</protein>
<dbReference type="InterPro" id="IPR005475">
    <property type="entry name" value="Transketolase-like_Pyr-bd"/>
</dbReference>
<dbReference type="Gene3D" id="3.40.50.920">
    <property type="match status" value="1"/>
</dbReference>
<dbReference type="Pfam" id="PF02780">
    <property type="entry name" value="Transketolase_C"/>
    <property type="match status" value="1"/>
</dbReference>
<dbReference type="Proteomes" id="UP000886743">
    <property type="component" value="Unassembled WGS sequence"/>
</dbReference>
<reference evidence="5" key="2">
    <citation type="journal article" date="2021" name="PeerJ">
        <title>Extensive microbial diversity within the chicken gut microbiome revealed by metagenomics and culture.</title>
        <authorList>
            <person name="Gilroy R."/>
            <person name="Ravi A."/>
            <person name="Getino M."/>
            <person name="Pursley I."/>
            <person name="Horton D.L."/>
            <person name="Alikhan N.F."/>
            <person name="Baker D."/>
            <person name="Gharbi K."/>
            <person name="Hall N."/>
            <person name="Watson M."/>
            <person name="Adriaenssens E.M."/>
            <person name="Foster-Nyarko E."/>
            <person name="Jarju S."/>
            <person name="Secka A."/>
            <person name="Antonio M."/>
            <person name="Oren A."/>
            <person name="Chaudhuri R.R."/>
            <person name="La Ragione R."/>
            <person name="Hildebrand F."/>
            <person name="Pallen M.J."/>
        </authorList>
    </citation>
    <scope>NUCLEOTIDE SEQUENCE</scope>
    <source>
        <strain evidence="5">4920</strain>
    </source>
</reference>
<dbReference type="InterPro" id="IPR009014">
    <property type="entry name" value="Transketo_C/PFOR_II"/>
</dbReference>
<dbReference type="Pfam" id="PF02779">
    <property type="entry name" value="Transket_pyr"/>
    <property type="match status" value="1"/>
</dbReference>
<dbReference type="CDD" id="cd07033">
    <property type="entry name" value="TPP_PYR_DXS_TK_like"/>
    <property type="match status" value="1"/>
</dbReference>
<dbReference type="InterPro" id="IPR033248">
    <property type="entry name" value="Transketolase_C"/>
</dbReference>
<evidence type="ECO:0000259" key="4">
    <source>
        <dbReference type="SMART" id="SM00861"/>
    </source>
</evidence>
<dbReference type="PANTHER" id="PTHR43825">
    <property type="entry name" value="PYRUVATE DEHYDROGENASE E1 COMPONENT"/>
    <property type="match status" value="1"/>
</dbReference>
<proteinExistence type="inferred from homology"/>
<comment type="cofactor">
    <cofactor evidence="1">
        <name>thiamine diphosphate</name>
        <dbReference type="ChEBI" id="CHEBI:58937"/>
    </cofactor>
</comment>
<dbReference type="EMBL" id="DVOF01000077">
    <property type="protein sequence ID" value="HIV02453.1"/>
    <property type="molecule type" value="Genomic_DNA"/>
</dbReference>
<dbReference type="FunFam" id="3.40.50.970:FF:000129">
    <property type="entry name" value="Transketolase"/>
    <property type="match status" value="1"/>
</dbReference>
<dbReference type="Gene3D" id="3.40.50.970">
    <property type="match status" value="1"/>
</dbReference>
<dbReference type="SUPFAM" id="SSF52518">
    <property type="entry name" value="Thiamin diphosphate-binding fold (THDP-binding)"/>
    <property type="match status" value="1"/>
</dbReference>
<sequence length="316" mass="33713">MAETKTIATRLAFGQELARIGAREDIIAMDADLSCSTMTSLFRDQYPERHINCGIAEGNMMATAAGLASCGKKVFAASFAMFATGRAYEQIRNSIGYPELNVVVVGSHSGVTVGEDGASHQCIEDVALMRAIPGMSVVSPADATEARAAVRALAEYDKPAYLRLSRLAMPVLFDEKEYGEFEIGKGRILQEGTDVTVIAAGLLLHEAVKAVEQLSAQGVSVRFVDMATIKPIDEALVIDSAKKTGAIVCVEEHSVIGGLGSAVADVLVRNCPVPMEIVGVKDKFGRSGKPAELLDLYEMSAPHIVARVRDVLARKK</sequence>
<dbReference type="SUPFAM" id="SSF52922">
    <property type="entry name" value="TK C-terminal domain-like"/>
    <property type="match status" value="1"/>
</dbReference>
<name>A0A9D1SZ73_9FIRM</name>
<evidence type="ECO:0000313" key="5">
    <source>
        <dbReference type="EMBL" id="HIV02453.1"/>
    </source>
</evidence>
<reference evidence="5" key="1">
    <citation type="submission" date="2020-10" db="EMBL/GenBank/DDBJ databases">
        <authorList>
            <person name="Gilroy R."/>
        </authorList>
    </citation>
    <scope>NUCLEOTIDE SEQUENCE</scope>
    <source>
        <strain evidence="5">4920</strain>
    </source>
</reference>
<evidence type="ECO:0000256" key="2">
    <source>
        <dbReference type="ARBA" id="ARBA00007131"/>
    </source>
</evidence>
<evidence type="ECO:0000256" key="1">
    <source>
        <dbReference type="ARBA" id="ARBA00001964"/>
    </source>
</evidence>
<keyword evidence="3" id="KW-0786">Thiamine pyrophosphate</keyword>
<comment type="similarity">
    <text evidence="2">Belongs to the transketolase family.</text>
</comment>
<dbReference type="PANTHER" id="PTHR43825:SF1">
    <property type="entry name" value="TRANSKETOLASE-LIKE PYRIMIDINE-BINDING DOMAIN-CONTAINING PROTEIN"/>
    <property type="match status" value="1"/>
</dbReference>
<accession>A0A9D1SZ73</accession>
<gene>
    <name evidence="5" type="ORF">IAC74_02670</name>
</gene>
<dbReference type="SMART" id="SM00861">
    <property type="entry name" value="Transket_pyr"/>
    <property type="match status" value="1"/>
</dbReference>
<dbReference type="AlphaFoldDB" id="A0A9D1SZ73"/>
<feature type="domain" description="Transketolase-like pyrimidine-binding" evidence="4">
    <location>
        <begin position="7"/>
        <end position="171"/>
    </location>
</feature>
<organism evidence="5 6">
    <name type="scientific">Candidatus Aphodoplasma excrementigallinarum</name>
    <dbReference type="NCBI Taxonomy" id="2840673"/>
    <lineage>
        <taxon>Bacteria</taxon>
        <taxon>Bacillati</taxon>
        <taxon>Bacillota</taxon>
        <taxon>Clostridia</taxon>
        <taxon>Eubacteriales</taxon>
        <taxon>Candidatus Aphodoplasma</taxon>
    </lineage>
</organism>
<evidence type="ECO:0000256" key="3">
    <source>
        <dbReference type="ARBA" id="ARBA00023052"/>
    </source>
</evidence>
<dbReference type="InterPro" id="IPR051157">
    <property type="entry name" value="PDH/Transketolase"/>
</dbReference>
<comment type="caution">
    <text evidence="5">The sequence shown here is derived from an EMBL/GenBank/DDBJ whole genome shotgun (WGS) entry which is preliminary data.</text>
</comment>